<keyword evidence="3" id="KW-1185">Reference proteome</keyword>
<dbReference type="Proteomes" id="UP000570514">
    <property type="component" value="Unassembled WGS sequence"/>
</dbReference>
<proteinExistence type="predicted"/>
<sequence>MGTWAGVLALVAVATAAQAQDSADAQSGAAVHITLPDGRVARAQAVPEDRGNTQAEASPADILRAASAGYTSGNYIIRATRWSENDEKEYSQFIAELGESGCTNVNRCLHDPRNPYRGSDPAGLVFRADCADLPYYLRFYFAWKRGLPFSFANEVEPRGRTRDMRYTAAGNRVASRLFPAGYNGYAVLDYLRDVISSASYRIHPELESPQQDFYSPVISTKSIRPGTVVYDPNGHLITVWKVERNGRIHYMDAHPDYSVTRGFYDVRFVRSSPGMGAGFKNWRPQILEGATRQADGSYTGGRIVMAANKAISDYSLEQFFGNGKRPAEDRDWASGGFTLNGERIGYYDYVRGQLAGGTLLFDPLREIGDMVDSNCDDLKYRGAAVDLAIAAGIQKRAQPDQLPANIYGTEGDWEMYSSPSRDARLKTAFKETYETTRRFVEMAKKGDTKLSYKGKNIAADMLAVYDAHAARCTITYQKSDGSKISFGYEDARRRLFEMSFDPYHCIERRWGAKGDELKTCQDGSVKQAWYEAERPLRNQIDRAYDTRMDFTLSELKQPGPGRGIAAPPETDVRSWLVREARTRAARR</sequence>
<comment type="caution">
    <text evidence="2">The sequence shown here is derived from an EMBL/GenBank/DDBJ whole genome shotgun (WGS) entry which is preliminary data.</text>
</comment>
<keyword evidence="1" id="KW-0732">Signal</keyword>
<feature type="signal peptide" evidence="1">
    <location>
        <begin position="1"/>
        <end position="19"/>
    </location>
</feature>
<evidence type="ECO:0000313" key="2">
    <source>
        <dbReference type="EMBL" id="NIK88558.1"/>
    </source>
</evidence>
<gene>
    <name evidence="2" type="ORF">FHS83_001876</name>
</gene>
<feature type="chain" id="PRO_5033035216" evidence="1">
    <location>
        <begin position="20"/>
        <end position="587"/>
    </location>
</feature>
<dbReference type="EMBL" id="JAASRM010000001">
    <property type="protein sequence ID" value="NIK88558.1"/>
    <property type="molecule type" value="Genomic_DNA"/>
</dbReference>
<organism evidence="2 3">
    <name type="scientific">Rhizomicrobium palustre</name>
    <dbReference type="NCBI Taxonomy" id="189966"/>
    <lineage>
        <taxon>Bacteria</taxon>
        <taxon>Pseudomonadati</taxon>
        <taxon>Pseudomonadota</taxon>
        <taxon>Alphaproteobacteria</taxon>
        <taxon>Micropepsales</taxon>
        <taxon>Micropepsaceae</taxon>
        <taxon>Rhizomicrobium</taxon>
    </lineage>
</organism>
<dbReference type="RefSeq" id="WP_167082726.1">
    <property type="nucleotide sequence ID" value="NZ_BAAADC010000001.1"/>
</dbReference>
<dbReference type="AlphaFoldDB" id="A0A846MY71"/>
<evidence type="ECO:0000313" key="3">
    <source>
        <dbReference type="Proteomes" id="UP000570514"/>
    </source>
</evidence>
<accession>A0A846MY71</accession>
<evidence type="ECO:0000256" key="1">
    <source>
        <dbReference type="SAM" id="SignalP"/>
    </source>
</evidence>
<protein>
    <submittedName>
        <fullName evidence="2">Uncharacterized protein</fullName>
    </submittedName>
</protein>
<reference evidence="2 3" key="1">
    <citation type="submission" date="2020-03" db="EMBL/GenBank/DDBJ databases">
        <title>Genomic Encyclopedia of Type Strains, Phase IV (KMG-IV): sequencing the most valuable type-strain genomes for metagenomic binning, comparative biology and taxonomic classification.</title>
        <authorList>
            <person name="Goeker M."/>
        </authorList>
    </citation>
    <scope>NUCLEOTIDE SEQUENCE [LARGE SCALE GENOMIC DNA]</scope>
    <source>
        <strain evidence="2 3">DSM 19867</strain>
    </source>
</reference>
<name>A0A846MY71_9PROT</name>